<comment type="caution">
    <text evidence="1">The sequence shown here is derived from an EMBL/GenBank/DDBJ whole genome shotgun (WGS) entry which is preliminary data.</text>
</comment>
<keyword evidence="2" id="KW-1185">Reference proteome</keyword>
<evidence type="ECO:0000313" key="2">
    <source>
        <dbReference type="Proteomes" id="UP000549052"/>
    </source>
</evidence>
<name>A0A839EHB1_9HYPH</name>
<evidence type="ECO:0000313" key="1">
    <source>
        <dbReference type="EMBL" id="MBA8879653.1"/>
    </source>
</evidence>
<protein>
    <submittedName>
        <fullName evidence="1">Uncharacterized protein</fullName>
    </submittedName>
</protein>
<dbReference type="AlphaFoldDB" id="A0A839EHB1"/>
<proteinExistence type="predicted"/>
<accession>A0A839EHB1</accession>
<dbReference type="EMBL" id="JACGXN010000005">
    <property type="protein sequence ID" value="MBA8879653.1"/>
    <property type="molecule type" value="Genomic_DNA"/>
</dbReference>
<reference evidence="1 2" key="1">
    <citation type="submission" date="2020-07" db="EMBL/GenBank/DDBJ databases">
        <title>Genomic Encyclopedia of Type Strains, Phase IV (KMG-V): Genome sequencing to study the core and pangenomes of soil and plant-associated prokaryotes.</title>
        <authorList>
            <person name="Whitman W."/>
        </authorList>
    </citation>
    <scope>NUCLEOTIDE SEQUENCE [LARGE SCALE GENOMIC DNA]</scope>
    <source>
        <strain evidence="1 2">AN3</strain>
    </source>
</reference>
<sequence>MIEINHPTIGIDRKGREAECERALNAAFYALIREATEAGWDVPEAAQAIAKIAQRCAQQPPADEFDWVTGEHIHH</sequence>
<dbReference type="Proteomes" id="UP000549052">
    <property type="component" value="Unassembled WGS sequence"/>
</dbReference>
<organism evidence="1 2">
    <name type="scientific">Phyllobacterium myrsinacearum</name>
    <dbReference type="NCBI Taxonomy" id="28101"/>
    <lineage>
        <taxon>Bacteria</taxon>
        <taxon>Pseudomonadati</taxon>
        <taxon>Pseudomonadota</taxon>
        <taxon>Alphaproteobacteria</taxon>
        <taxon>Hyphomicrobiales</taxon>
        <taxon>Phyllobacteriaceae</taxon>
        <taxon>Phyllobacterium</taxon>
    </lineage>
</organism>
<dbReference type="RefSeq" id="WP_182550302.1">
    <property type="nucleotide sequence ID" value="NZ_JACGXN010000005.1"/>
</dbReference>
<gene>
    <name evidence="1" type="ORF">FHW16_003372</name>
</gene>